<proteinExistence type="predicted"/>
<organism evidence="1 2">
    <name type="scientific">Trifolium medium</name>
    <dbReference type="NCBI Taxonomy" id="97028"/>
    <lineage>
        <taxon>Eukaryota</taxon>
        <taxon>Viridiplantae</taxon>
        <taxon>Streptophyta</taxon>
        <taxon>Embryophyta</taxon>
        <taxon>Tracheophyta</taxon>
        <taxon>Spermatophyta</taxon>
        <taxon>Magnoliopsida</taxon>
        <taxon>eudicotyledons</taxon>
        <taxon>Gunneridae</taxon>
        <taxon>Pentapetalae</taxon>
        <taxon>rosids</taxon>
        <taxon>fabids</taxon>
        <taxon>Fabales</taxon>
        <taxon>Fabaceae</taxon>
        <taxon>Papilionoideae</taxon>
        <taxon>50 kb inversion clade</taxon>
        <taxon>NPAAA clade</taxon>
        <taxon>Hologalegina</taxon>
        <taxon>IRL clade</taxon>
        <taxon>Trifolieae</taxon>
        <taxon>Trifolium</taxon>
    </lineage>
</organism>
<dbReference type="Proteomes" id="UP000265520">
    <property type="component" value="Unassembled WGS sequence"/>
</dbReference>
<evidence type="ECO:0000313" key="2">
    <source>
        <dbReference type="Proteomes" id="UP000265520"/>
    </source>
</evidence>
<comment type="caution">
    <text evidence="1">The sequence shown here is derived from an EMBL/GenBank/DDBJ whole genome shotgun (WGS) entry which is preliminary data.</text>
</comment>
<name>A0A392RNA6_9FABA</name>
<keyword evidence="2" id="KW-1185">Reference proteome</keyword>
<protein>
    <submittedName>
        <fullName evidence="1">Uncharacterized protein</fullName>
    </submittedName>
</protein>
<dbReference type="EMBL" id="LXQA010248234">
    <property type="protein sequence ID" value="MCI37779.1"/>
    <property type="molecule type" value="Genomic_DNA"/>
</dbReference>
<accession>A0A392RNA6</accession>
<dbReference type="AlphaFoldDB" id="A0A392RNA6"/>
<sequence length="50" mass="5714">MQSLQVIKVQAEQIVSTVHQIQENNTFHDDLQPVALLEVRQCDIILDESP</sequence>
<feature type="non-terminal residue" evidence="1">
    <location>
        <position position="50"/>
    </location>
</feature>
<evidence type="ECO:0000313" key="1">
    <source>
        <dbReference type="EMBL" id="MCI37779.1"/>
    </source>
</evidence>
<reference evidence="1 2" key="1">
    <citation type="journal article" date="2018" name="Front. Plant Sci.">
        <title>Red Clover (Trifolium pratense) and Zigzag Clover (T. medium) - A Picture of Genomic Similarities and Differences.</title>
        <authorList>
            <person name="Dluhosova J."/>
            <person name="Istvanek J."/>
            <person name="Nedelnik J."/>
            <person name="Repkova J."/>
        </authorList>
    </citation>
    <scope>NUCLEOTIDE SEQUENCE [LARGE SCALE GENOMIC DNA]</scope>
    <source>
        <strain evidence="2">cv. 10/8</strain>
        <tissue evidence="1">Leaf</tissue>
    </source>
</reference>